<dbReference type="GO" id="GO:0030170">
    <property type="term" value="F:pyridoxal phosphate binding"/>
    <property type="evidence" value="ECO:0007669"/>
    <property type="project" value="TreeGrafter"/>
</dbReference>
<evidence type="ECO:0000256" key="1">
    <source>
        <dbReference type="ARBA" id="ARBA00001933"/>
    </source>
</evidence>
<organism evidence="6 7">
    <name type="scientific">Oryzias sinensis</name>
    <name type="common">Chinese medaka</name>
    <dbReference type="NCBI Taxonomy" id="183150"/>
    <lineage>
        <taxon>Eukaryota</taxon>
        <taxon>Metazoa</taxon>
        <taxon>Chordata</taxon>
        <taxon>Craniata</taxon>
        <taxon>Vertebrata</taxon>
        <taxon>Euteleostomi</taxon>
        <taxon>Actinopterygii</taxon>
        <taxon>Neopterygii</taxon>
        <taxon>Teleostei</taxon>
        <taxon>Neoteleostei</taxon>
        <taxon>Acanthomorphata</taxon>
        <taxon>Ovalentaria</taxon>
        <taxon>Atherinomorphae</taxon>
        <taxon>Beloniformes</taxon>
        <taxon>Adrianichthyidae</taxon>
        <taxon>Oryziinae</taxon>
        <taxon>Oryzias</taxon>
    </lineage>
</organism>
<proteinExistence type="predicted"/>
<comment type="cofactor">
    <cofactor evidence="1">
        <name>pyridoxal 5'-phosphate</name>
        <dbReference type="ChEBI" id="CHEBI:597326"/>
    </cofactor>
</comment>
<keyword evidence="2" id="KW-0663">Pyridoxal phosphate</keyword>
<dbReference type="CDD" id="cd00613">
    <property type="entry name" value="GDC-P"/>
    <property type="match status" value="1"/>
</dbReference>
<evidence type="ECO:0000259" key="5">
    <source>
        <dbReference type="Pfam" id="PF21478"/>
    </source>
</evidence>
<dbReference type="GO" id="GO:0005739">
    <property type="term" value="C:mitochondrion"/>
    <property type="evidence" value="ECO:0007669"/>
    <property type="project" value="TreeGrafter"/>
</dbReference>
<dbReference type="GeneTree" id="ENSGT00390000017970"/>
<dbReference type="GO" id="GO:0004375">
    <property type="term" value="F:glycine dehydrogenase (decarboxylating) activity"/>
    <property type="evidence" value="ECO:0007669"/>
    <property type="project" value="InterPro"/>
</dbReference>
<dbReference type="InterPro" id="IPR020581">
    <property type="entry name" value="GDC_P"/>
</dbReference>
<dbReference type="SUPFAM" id="SSF53383">
    <property type="entry name" value="PLP-dependent transferases"/>
    <property type="match status" value="3"/>
</dbReference>
<accession>A0A8C7YIT6</accession>
<evidence type="ECO:0000256" key="2">
    <source>
        <dbReference type="ARBA" id="ARBA00022898"/>
    </source>
</evidence>
<sequence>MQKCAKSWGVLLAKSVNPSAPRGHLRHKSGVVWKLPSGLRGGSASLTTRGLRTSAAAASSRRIERILPRHDDFAERHIGPGEREKRDMLDTLGLESIDQLIENTVPASIRLQRSLKMDDPICENEVLEALQKIASENKVWRSYIGMGYYNCSVPPPIQRNLLENAGWVTQYTPYQPEVSQGRLESLLNYQTMICDITGMPVANASLLDEGTAAAEAMQLCHSYIGVKTVLKLPHEMDFSGKDVSGVLFQYPDTDGRVEDFTALVDRAHKGGALACCATDLLALCVLRPPGEFGVDIALGSSQRFGVPLCYGGPHAAFFAVRDNLVRMMPGRMVGVTRDAAGKEVYRLALQTREQHIRRDKATSNICTAQALLANMAAMYALYHGPQGLKHIAERTHNAALILAEGLKRAGHRLHSEIFYDTLKIDCSVAAKDILERATQRQINLRIYQEGVLGVSLDETVTERDLDDLLWVFGCESSAELIAEKMGERVKGIMGSPFKRTSKFLTHQVFNSYHSETNVVRYMKRLENKDISLVHSMIPLPITWREFGNIHPFVPLDQAEGYQKLFRQLERDLCEVTGYDKISFQPNSGAQGEYAGLAAIKAYLNSKGESSRSVCLIPKSAHGTNPASAQMAGMKVQVVEVDKDGNIDLVHLKALVEKHKASLAAMMITYPSTFGVFEENIGDVCELIHQNGGQVYLDGANMNAQMMGSRGLTHATEVAILNANYMAKRLEGHYKVLFRGFVAHEFILDVRPFKKTANIEAVDVAKRLQDYESEDKAEMDRFCDALLGIRQEIAEIEEGRMDSRINPLKMAPHSLACISSSNWDRPYSREYAAFPLPFIRPETKFWPTISRIDDIYGDQHLVCTCPPMEAYESPYEEKIASS</sequence>
<evidence type="ECO:0000313" key="7">
    <source>
        <dbReference type="Proteomes" id="UP000694383"/>
    </source>
</evidence>
<dbReference type="PANTHER" id="PTHR11773:SF1">
    <property type="entry name" value="GLYCINE DEHYDROGENASE (DECARBOXYLATING), MITOCHONDRIAL"/>
    <property type="match status" value="1"/>
</dbReference>
<dbReference type="InterPro" id="IPR015421">
    <property type="entry name" value="PyrdxlP-dep_Trfase_major"/>
</dbReference>
<dbReference type="FunFam" id="3.40.640.10:FF:000199">
    <property type="entry name" value="Glycine dehydrogenase [decarboxylating], mitochondrial"/>
    <property type="match status" value="1"/>
</dbReference>
<dbReference type="Proteomes" id="UP000694383">
    <property type="component" value="Unplaced"/>
</dbReference>
<dbReference type="PANTHER" id="PTHR11773">
    <property type="entry name" value="GLYCINE DEHYDROGENASE, DECARBOXYLATING"/>
    <property type="match status" value="1"/>
</dbReference>
<evidence type="ECO:0000313" key="6">
    <source>
        <dbReference type="Ensembl" id="ENSOSIP00000028325.1"/>
    </source>
</evidence>
<dbReference type="GO" id="GO:0019464">
    <property type="term" value="P:glycine decarboxylation via glycine cleavage system"/>
    <property type="evidence" value="ECO:0007669"/>
    <property type="project" value="TreeGrafter"/>
</dbReference>
<feature type="domain" description="Glycine cleavage system P-protein N-terminal" evidence="4">
    <location>
        <begin position="223"/>
        <end position="472"/>
    </location>
</feature>
<dbReference type="Pfam" id="PF21478">
    <property type="entry name" value="GcvP2_C"/>
    <property type="match status" value="2"/>
</dbReference>
<dbReference type="InterPro" id="IPR015424">
    <property type="entry name" value="PyrdxlP-dep_Trfase"/>
</dbReference>
<reference evidence="6" key="1">
    <citation type="submission" date="2025-08" db="UniProtKB">
        <authorList>
            <consortium name="Ensembl"/>
        </authorList>
    </citation>
    <scope>IDENTIFICATION</scope>
</reference>
<dbReference type="FunFam" id="3.90.1150.10:FF:000025">
    <property type="entry name" value="Glycine cleavage system P protein"/>
    <property type="match status" value="1"/>
</dbReference>
<evidence type="ECO:0000259" key="4">
    <source>
        <dbReference type="Pfam" id="PF02347"/>
    </source>
</evidence>
<feature type="domain" description="Glycine cleavage system P-protein N-terminal" evidence="4">
    <location>
        <begin position="75"/>
        <end position="222"/>
    </location>
</feature>
<evidence type="ECO:0000256" key="3">
    <source>
        <dbReference type="ARBA" id="ARBA00023002"/>
    </source>
</evidence>
<feature type="domain" description="Glycine dehydrogenase C-terminal" evidence="5">
    <location>
        <begin position="714"/>
        <end position="770"/>
    </location>
</feature>
<dbReference type="Gene3D" id="3.40.640.10">
    <property type="entry name" value="Type I PLP-dependent aspartate aminotransferase-like (Major domain)"/>
    <property type="match status" value="3"/>
</dbReference>
<dbReference type="InterPro" id="IPR049315">
    <property type="entry name" value="GDC-P_N"/>
</dbReference>
<dbReference type="Ensembl" id="ENSOSIT00000029855.1">
    <property type="protein sequence ID" value="ENSOSIP00000028325.1"/>
    <property type="gene ID" value="ENSOSIG00000010844.1"/>
</dbReference>
<feature type="domain" description="Glycine dehydrogenase C-terminal" evidence="5">
    <location>
        <begin position="771"/>
        <end position="812"/>
    </location>
</feature>
<protein>
    <submittedName>
        <fullName evidence="6">Glycine dehydrogenase (decarboxylating)</fullName>
    </submittedName>
</protein>
<dbReference type="InterPro" id="IPR049316">
    <property type="entry name" value="GDC-P_C"/>
</dbReference>
<keyword evidence="3" id="KW-0560">Oxidoreductase</keyword>
<name>A0A8C7YIT6_9TELE</name>
<dbReference type="GO" id="GO:0016594">
    <property type="term" value="F:glycine binding"/>
    <property type="evidence" value="ECO:0007669"/>
    <property type="project" value="TreeGrafter"/>
</dbReference>
<dbReference type="AlphaFoldDB" id="A0A8C7YIT6"/>
<dbReference type="Pfam" id="PF02347">
    <property type="entry name" value="GDC-P"/>
    <property type="match status" value="2"/>
</dbReference>
<reference evidence="6" key="2">
    <citation type="submission" date="2025-09" db="UniProtKB">
        <authorList>
            <consortium name="Ensembl"/>
        </authorList>
    </citation>
    <scope>IDENTIFICATION</scope>
</reference>
<keyword evidence="7" id="KW-1185">Reference proteome</keyword>
<dbReference type="GO" id="GO:0005960">
    <property type="term" value="C:glycine cleavage complex"/>
    <property type="evidence" value="ECO:0007669"/>
    <property type="project" value="TreeGrafter"/>
</dbReference>